<sequence>MENLTSVFPDWAHLPLAAVYLISEKVNCITDYVRFRAVCSPWRSASLPKPRHLPHQLPWLMIPSLKDLREDGGVHLFYDLWQSKMRKIHLPETIGKKCCASYRGWLLLMAPQGTELFLLNPLTRARVQLPSFTAPVNFIWDKAHNDLHIPTGKVDFLFNSELRNYVITKMTFSVDLTDPNCLIMMFIQSLRAIFFCKLGDRCWTLVVLPRVPSGGVTDAAYNNGSFYLLYKRFILNFDLSQHKLQVQDMYSFKPELQSVLSFFLEGKSGIYIVAVNFTIENEEAEKITERFPKQKLELYQVQDQEQRMEVKRIVDISDTTIFNGDNYQYLAVRTDDWDSLNGGCMYNVRASSADNAGDESSYSIYFAKVDKVNPEPVVLDLAKNLPIWPSVPAMWFQPSFV</sequence>
<dbReference type="InterPro" id="IPR050942">
    <property type="entry name" value="F-box_BR-signaling"/>
</dbReference>
<dbReference type="Proteomes" id="UP000623129">
    <property type="component" value="Unassembled WGS sequence"/>
</dbReference>
<comment type="caution">
    <text evidence="2">The sequence shown here is derived from an EMBL/GenBank/DDBJ whole genome shotgun (WGS) entry which is preliminary data.</text>
</comment>
<evidence type="ECO:0000313" key="2">
    <source>
        <dbReference type="EMBL" id="KAF3336625.1"/>
    </source>
</evidence>
<dbReference type="OrthoDB" id="623851at2759"/>
<proteinExistence type="predicted"/>
<name>A0A833R169_9POAL</name>
<reference evidence="2" key="1">
    <citation type="submission" date="2020-01" db="EMBL/GenBank/DDBJ databases">
        <title>Genome sequence of Kobresia littledalei, the first chromosome-level genome in the family Cyperaceae.</title>
        <authorList>
            <person name="Qu G."/>
        </authorList>
    </citation>
    <scope>NUCLEOTIDE SEQUENCE</scope>
    <source>
        <strain evidence="2">C.B.Clarke</strain>
        <tissue evidence="2">Leaf</tissue>
    </source>
</reference>
<dbReference type="EMBL" id="SWLB01000007">
    <property type="protein sequence ID" value="KAF3336625.1"/>
    <property type="molecule type" value="Genomic_DNA"/>
</dbReference>
<evidence type="ECO:0000313" key="3">
    <source>
        <dbReference type="Proteomes" id="UP000623129"/>
    </source>
</evidence>
<gene>
    <name evidence="2" type="ORF">FCM35_KLT19211</name>
</gene>
<accession>A0A833R169</accession>
<organism evidence="2 3">
    <name type="scientific">Carex littledalei</name>
    <dbReference type="NCBI Taxonomy" id="544730"/>
    <lineage>
        <taxon>Eukaryota</taxon>
        <taxon>Viridiplantae</taxon>
        <taxon>Streptophyta</taxon>
        <taxon>Embryophyta</taxon>
        <taxon>Tracheophyta</taxon>
        <taxon>Spermatophyta</taxon>
        <taxon>Magnoliopsida</taxon>
        <taxon>Liliopsida</taxon>
        <taxon>Poales</taxon>
        <taxon>Cyperaceae</taxon>
        <taxon>Cyperoideae</taxon>
        <taxon>Cariceae</taxon>
        <taxon>Carex</taxon>
        <taxon>Carex subgen. Euthyceras</taxon>
    </lineage>
</organism>
<dbReference type="AlphaFoldDB" id="A0A833R169"/>
<dbReference type="InterPro" id="IPR005174">
    <property type="entry name" value="KIB1-4_b-propeller"/>
</dbReference>
<keyword evidence="3" id="KW-1185">Reference proteome</keyword>
<dbReference type="Pfam" id="PF03478">
    <property type="entry name" value="Beta-prop_KIB1-4"/>
    <property type="match status" value="1"/>
</dbReference>
<dbReference type="PANTHER" id="PTHR44259:SF87">
    <property type="entry name" value="F-BOX DOMAIN-CONTAINING PROTEIN"/>
    <property type="match status" value="1"/>
</dbReference>
<feature type="domain" description="KIB1-4 beta-propeller" evidence="1">
    <location>
        <begin position="77"/>
        <end position="358"/>
    </location>
</feature>
<evidence type="ECO:0000259" key="1">
    <source>
        <dbReference type="Pfam" id="PF03478"/>
    </source>
</evidence>
<protein>
    <submittedName>
        <fullName evidence="2">F-box protein</fullName>
    </submittedName>
</protein>
<dbReference type="PANTHER" id="PTHR44259">
    <property type="entry name" value="OS07G0183000 PROTEIN-RELATED"/>
    <property type="match status" value="1"/>
</dbReference>